<reference evidence="13 26" key="6">
    <citation type="submission" date="2021-06" db="EMBL/GenBank/DDBJ databases">
        <title>Interrogation of the integrated mobile genetic elements in gut-associated Bacteroides with a consensus prediction approach.</title>
        <authorList>
            <person name="Campbell D.E."/>
            <person name="Leigh J.R."/>
            <person name="Kim T."/>
            <person name="England W."/>
            <person name="Whitaker R.J."/>
            <person name="Degnan P.H."/>
        </authorList>
    </citation>
    <scope>NUCLEOTIDE SEQUENCE</scope>
    <source>
        <strain evidence="15">VPI-3443</strain>
        <strain evidence="14">VPI-BTDOT2</strain>
        <strain evidence="13 26">WAL8669</strain>
    </source>
</reference>
<dbReference type="Proteomes" id="UP000284785">
    <property type="component" value="Unassembled WGS sequence"/>
</dbReference>
<dbReference type="EMBL" id="WCRY01000032">
    <property type="protein sequence ID" value="KAB4474005.1"/>
    <property type="molecule type" value="Genomic_DNA"/>
</dbReference>
<dbReference type="GeneID" id="60927230"/>
<dbReference type="EMBL" id="CZAP01000010">
    <property type="protein sequence ID" value="CUP67696.1"/>
    <property type="molecule type" value="Genomic_DNA"/>
</dbReference>
<evidence type="ECO:0000313" key="8">
    <source>
        <dbReference type="EMBL" id="KAB4474005.1"/>
    </source>
</evidence>
<dbReference type="EMBL" id="CP083680">
    <property type="protein sequence ID" value="UYU66651.1"/>
    <property type="molecule type" value="Genomic_DNA"/>
</dbReference>
<evidence type="ECO:0000313" key="14">
    <source>
        <dbReference type="EMBL" id="UYU71113.1"/>
    </source>
</evidence>
<gene>
    <name evidence="2" type="ORF">BatF92_25870</name>
    <name evidence="12" type="ORF">DW011_10060</name>
    <name evidence="11" type="ORF">DW780_09975</name>
    <name evidence="3" type="ORF">ERS852511_02852</name>
    <name evidence="4" type="ORF">ERS852557_02080</name>
    <name evidence="9" type="ORF">GAN59_04705</name>
    <name evidence="7" type="ORF">GAN75_08785</name>
    <name evidence="8" type="ORF">GAN91_23125</name>
    <name evidence="6" type="ORF">GAN93_11970</name>
    <name evidence="5" type="ORF">GAO51_10670</name>
    <name evidence="10" type="ORF">KHY35_01755</name>
    <name evidence="14" type="ORF">KQP59_23075</name>
    <name evidence="13" type="ORF">KQP68_24350</name>
    <name evidence="15" type="ORF">KQP74_09995</name>
</gene>
<dbReference type="EMBL" id="QSJP01000007">
    <property type="protein sequence ID" value="RHD88510.1"/>
    <property type="molecule type" value="Genomic_DNA"/>
</dbReference>
<dbReference type="Proteomes" id="UP000436825">
    <property type="component" value="Unassembled WGS sequence"/>
</dbReference>
<dbReference type="Proteomes" id="UP000500882">
    <property type="component" value="Chromosome"/>
</dbReference>
<evidence type="ECO:0000313" key="19">
    <source>
        <dbReference type="Proteomes" id="UP000284785"/>
    </source>
</evidence>
<sequence>MIEAFQNINKAFESKVRLGIMAVLMVNEEADFNFLKEQLSLTDGNLASHTRALEELGYIECSKGFVGRKPRTVFRATKQGREAFKSHIEALENFLKST</sequence>
<dbReference type="InterPro" id="IPR027395">
    <property type="entry name" value="WH_DNA-bd_dom"/>
</dbReference>
<evidence type="ECO:0000313" key="17">
    <source>
        <dbReference type="Proteomes" id="UP000095576"/>
    </source>
</evidence>
<evidence type="ECO:0000313" key="16">
    <source>
        <dbReference type="Proteomes" id="UP000095541"/>
    </source>
</evidence>
<evidence type="ECO:0000313" key="7">
    <source>
        <dbReference type="EMBL" id="KAB4456681.1"/>
    </source>
</evidence>
<evidence type="ECO:0000313" key="9">
    <source>
        <dbReference type="EMBL" id="KAB4478210.1"/>
    </source>
</evidence>
<dbReference type="EMBL" id="JAGZEE010000002">
    <property type="protein sequence ID" value="MBS5409435.1"/>
    <property type="molecule type" value="Genomic_DNA"/>
</dbReference>
<dbReference type="EMBL" id="WCSB01000009">
    <property type="protein sequence ID" value="KAB4452309.1"/>
    <property type="molecule type" value="Genomic_DNA"/>
</dbReference>
<reference evidence="16 17" key="1">
    <citation type="submission" date="2015-09" db="EMBL/GenBank/DDBJ databases">
        <authorList>
            <consortium name="Pathogen Informatics"/>
        </authorList>
    </citation>
    <scope>NUCLEOTIDE SEQUENCE [LARGE SCALE GENOMIC DNA]</scope>
    <source>
        <strain evidence="3 17">2789STDY5834899</strain>
        <strain evidence="4 16">2789STDY5834945</strain>
    </source>
</reference>
<dbReference type="InterPro" id="IPR036388">
    <property type="entry name" value="WH-like_DNA-bd_sf"/>
</dbReference>
<evidence type="ECO:0000313" key="13">
    <source>
        <dbReference type="EMBL" id="UYU66651.1"/>
    </source>
</evidence>
<dbReference type="RefSeq" id="WP_008763041.1">
    <property type="nucleotide sequence ID" value="NZ_AP022660.1"/>
</dbReference>
<evidence type="ECO:0000313" key="23">
    <source>
        <dbReference type="Proteomes" id="UP000460317"/>
    </source>
</evidence>
<evidence type="ECO:0000313" key="4">
    <source>
        <dbReference type="EMBL" id="CUP89154.1"/>
    </source>
</evidence>
<dbReference type="Proteomes" id="UP000440614">
    <property type="component" value="Unassembled WGS sequence"/>
</dbReference>
<evidence type="ECO:0000313" key="10">
    <source>
        <dbReference type="EMBL" id="MBS5409435.1"/>
    </source>
</evidence>
<dbReference type="EMBL" id="WCSY01000009">
    <property type="protein sequence ID" value="KAB4313346.1"/>
    <property type="molecule type" value="Genomic_DNA"/>
</dbReference>
<reference evidence="18 19" key="2">
    <citation type="submission" date="2018-08" db="EMBL/GenBank/DDBJ databases">
        <title>A genome reference for cultivated species of the human gut microbiota.</title>
        <authorList>
            <person name="Zou Y."/>
            <person name="Xue W."/>
            <person name="Luo G."/>
        </authorList>
    </citation>
    <scope>NUCLEOTIDE SEQUENCE [LARGE SCALE GENOMIC DNA]</scope>
    <source>
        <strain evidence="12 18">AF37-12</strain>
        <strain evidence="11 19">AM30-26</strain>
    </source>
</reference>
<reference evidence="20 21" key="3">
    <citation type="journal article" date="2019" name="Nat. Med.">
        <title>A library of human gut bacterial isolates paired with longitudinal multiomics data enables mechanistic microbiome research.</title>
        <authorList>
            <person name="Poyet M."/>
            <person name="Groussin M."/>
            <person name="Gibbons S.M."/>
            <person name="Avila-Pacheco J."/>
            <person name="Jiang X."/>
            <person name="Kearney S.M."/>
            <person name="Perrotta A.R."/>
            <person name="Berdy B."/>
            <person name="Zhao S."/>
            <person name="Lieberman T.D."/>
            <person name="Swanson P.K."/>
            <person name="Smith M."/>
            <person name="Roesemann S."/>
            <person name="Alexander J.E."/>
            <person name="Rich S.A."/>
            <person name="Livny J."/>
            <person name="Vlamakis H."/>
            <person name="Clish C."/>
            <person name="Bullock K."/>
            <person name="Deik A."/>
            <person name="Scott J."/>
            <person name="Pierce K.A."/>
            <person name="Xavier R.J."/>
            <person name="Alm E.J."/>
        </authorList>
    </citation>
    <scope>NUCLEOTIDE SEQUENCE [LARGE SCALE GENOMIC DNA]</scope>
    <source>
        <strain evidence="9 24">BIOML-A156</strain>
        <strain evidence="7 20">BIOML-A160</strain>
        <strain evidence="8 21">BIOML-A162</strain>
        <strain evidence="6 23">BIOML-A165</strain>
        <strain evidence="5 22">BIOML-A188</strain>
    </source>
</reference>
<dbReference type="InterPro" id="IPR036390">
    <property type="entry name" value="WH_DNA-bd_sf"/>
</dbReference>
<dbReference type="SUPFAM" id="SSF46785">
    <property type="entry name" value="Winged helix' DNA-binding domain"/>
    <property type="match status" value="1"/>
</dbReference>
<reference evidence="2 25" key="4">
    <citation type="submission" date="2020-02" db="EMBL/GenBank/DDBJ databases">
        <title>Whole-genome sequencing and comparative analysis of the genomes of Bacteroides thetaiotaomicron and Escherichia coli isolated from a healthy resident in Vietnam.</title>
        <authorList>
            <person name="Mohsin M."/>
            <person name="Tanaka K."/>
            <person name="Kawahara R."/>
            <person name="Kondo S."/>
            <person name="Noguchi H."/>
            <person name="Motooka D."/>
            <person name="Nakamura S."/>
            <person name="Khong D.T."/>
            <person name="Nguyen T.N."/>
            <person name="Tran H.T."/>
            <person name="Yamamoto Y."/>
        </authorList>
    </citation>
    <scope>NUCLEOTIDE SEQUENCE [LARGE SCALE GENOMIC DNA]</scope>
    <source>
        <strain evidence="2 25">F9-2</strain>
    </source>
</reference>
<dbReference type="EMBL" id="AP022660">
    <property type="protein sequence ID" value="BCA50645.1"/>
    <property type="molecule type" value="Genomic_DNA"/>
</dbReference>
<dbReference type="AlphaFoldDB" id="A0A0P0FE97"/>
<evidence type="ECO:0000313" key="26">
    <source>
        <dbReference type="Proteomes" id="UP001156218"/>
    </source>
</evidence>
<evidence type="ECO:0000313" key="11">
    <source>
        <dbReference type="EMBL" id="RHD88510.1"/>
    </source>
</evidence>
<evidence type="ECO:0000313" key="5">
    <source>
        <dbReference type="EMBL" id="KAB4313346.1"/>
    </source>
</evidence>
<dbReference type="Pfam" id="PF13601">
    <property type="entry name" value="HTH_34"/>
    <property type="match status" value="1"/>
</dbReference>
<organism evidence="6 23">
    <name type="scientific">Bacteroides thetaiotaomicron</name>
    <dbReference type="NCBI Taxonomy" id="818"/>
    <lineage>
        <taxon>Bacteria</taxon>
        <taxon>Pseudomonadati</taxon>
        <taxon>Bacteroidota</taxon>
        <taxon>Bacteroidia</taxon>
        <taxon>Bacteroidales</taxon>
        <taxon>Bacteroidaceae</taxon>
        <taxon>Bacteroides</taxon>
    </lineage>
</organism>
<evidence type="ECO:0000313" key="3">
    <source>
        <dbReference type="EMBL" id="CUP67696.1"/>
    </source>
</evidence>
<dbReference type="EMBL" id="QROV01000009">
    <property type="protein sequence ID" value="RHL60094.1"/>
    <property type="molecule type" value="Genomic_DNA"/>
</dbReference>
<evidence type="ECO:0000313" key="12">
    <source>
        <dbReference type="EMBL" id="RHL60094.1"/>
    </source>
</evidence>
<dbReference type="PATRIC" id="fig|818.23.peg.2043"/>
<dbReference type="Proteomes" id="UP000436858">
    <property type="component" value="Unassembled WGS sequence"/>
</dbReference>
<feature type="domain" description="Winged helix DNA-binding" evidence="1">
    <location>
        <begin position="16"/>
        <end position="95"/>
    </location>
</feature>
<dbReference type="Proteomes" id="UP000460317">
    <property type="component" value="Unassembled WGS sequence"/>
</dbReference>
<accession>C6IHB7</accession>
<dbReference type="Proteomes" id="UP001156216">
    <property type="component" value="Chromosome"/>
</dbReference>
<evidence type="ECO:0000313" key="22">
    <source>
        <dbReference type="Proteomes" id="UP000440614"/>
    </source>
</evidence>
<accession>A0A0P0FE97</accession>
<dbReference type="Proteomes" id="UP000095576">
    <property type="component" value="Unassembled WGS sequence"/>
</dbReference>
<dbReference type="KEGG" id="btho:Btheta7330_01976"/>
<reference evidence="10" key="5">
    <citation type="submission" date="2021-02" db="EMBL/GenBank/DDBJ databases">
        <title>Infant gut strain persistence is associated with maternal origin, phylogeny, and functional potential including surface adhesion and iron acquisition.</title>
        <authorList>
            <person name="Lou Y.C."/>
        </authorList>
    </citation>
    <scope>NUCLEOTIDE SEQUENCE</scope>
    <source>
        <strain evidence="10">L3_082_243G1_dasL3_082_243G1_maxbin2.maxbin.015s ta_sub</strain>
    </source>
</reference>
<evidence type="ECO:0000313" key="6">
    <source>
        <dbReference type="EMBL" id="KAB4452309.1"/>
    </source>
</evidence>
<dbReference type="Proteomes" id="UP000283616">
    <property type="component" value="Unassembled WGS sequence"/>
</dbReference>
<proteinExistence type="predicted"/>
<evidence type="ECO:0000313" key="24">
    <source>
        <dbReference type="Proteomes" id="UP000488521"/>
    </source>
</evidence>
<dbReference type="Proteomes" id="UP001162960">
    <property type="component" value="Chromosome"/>
</dbReference>
<name>A0A0P0FE97_BACT4</name>
<dbReference type="PANTHER" id="PTHR37318:SF1">
    <property type="entry name" value="BSL7504 PROTEIN"/>
    <property type="match status" value="1"/>
</dbReference>
<dbReference type="OMA" id="KGYDQNR"/>
<protein>
    <submittedName>
        <fullName evidence="6">Transcriptional regulator</fullName>
    </submittedName>
</protein>
<dbReference type="Proteomes" id="UP000095541">
    <property type="component" value="Unassembled WGS sequence"/>
</dbReference>
<evidence type="ECO:0000259" key="1">
    <source>
        <dbReference type="Pfam" id="PF13601"/>
    </source>
</evidence>
<evidence type="ECO:0000313" key="2">
    <source>
        <dbReference type="EMBL" id="BCA50645.1"/>
    </source>
</evidence>
<dbReference type="Proteomes" id="UP000782901">
    <property type="component" value="Unassembled WGS sequence"/>
</dbReference>
<dbReference type="EMBL" id="CP083681">
    <property type="protein sequence ID" value="UYU71113.1"/>
    <property type="molecule type" value="Genomic_DNA"/>
</dbReference>
<evidence type="ECO:0000313" key="20">
    <source>
        <dbReference type="Proteomes" id="UP000436825"/>
    </source>
</evidence>
<evidence type="ECO:0000313" key="15">
    <source>
        <dbReference type="EMBL" id="UYU92951.1"/>
    </source>
</evidence>
<dbReference type="PANTHER" id="PTHR37318">
    <property type="entry name" value="BSL7504 PROTEIN"/>
    <property type="match status" value="1"/>
</dbReference>
<evidence type="ECO:0000313" key="21">
    <source>
        <dbReference type="Proteomes" id="UP000436858"/>
    </source>
</evidence>
<dbReference type="Gene3D" id="1.10.10.10">
    <property type="entry name" value="Winged helix-like DNA-binding domain superfamily/Winged helix DNA-binding domain"/>
    <property type="match status" value="1"/>
</dbReference>
<dbReference type="EMBL" id="WCRS01000002">
    <property type="protein sequence ID" value="KAB4478210.1"/>
    <property type="molecule type" value="Genomic_DNA"/>
</dbReference>
<dbReference type="EMBL" id="CZBI01000002">
    <property type="protein sequence ID" value="CUP89154.1"/>
    <property type="molecule type" value="Genomic_DNA"/>
</dbReference>
<dbReference type="EMBL" id="CP083685">
    <property type="protein sequence ID" value="UYU92951.1"/>
    <property type="molecule type" value="Genomic_DNA"/>
</dbReference>
<dbReference type="Proteomes" id="UP001156218">
    <property type="component" value="Chromosome"/>
</dbReference>
<dbReference type="EMBL" id="WCRW01000005">
    <property type="protein sequence ID" value="KAB4456681.1"/>
    <property type="molecule type" value="Genomic_DNA"/>
</dbReference>
<evidence type="ECO:0000313" key="18">
    <source>
        <dbReference type="Proteomes" id="UP000283616"/>
    </source>
</evidence>
<evidence type="ECO:0000313" key="25">
    <source>
        <dbReference type="Proteomes" id="UP000500882"/>
    </source>
</evidence>
<dbReference type="Proteomes" id="UP000488521">
    <property type="component" value="Unassembled WGS sequence"/>
</dbReference>